<evidence type="ECO:0000256" key="2">
    <source>
        <dbReference type="PROSITE-ProRule" id="PRU01248"/>
    </source>
</evidence>
<dbReference type="GO" id="GO:0015074">
    <property type="term" value="P:DNA integration"/>
    <property type="evidence" value="ECO:0007669"/>
    <property type="project" value="InterPro"/>
</dbReference>
<name>A0A3G6JDI0_LACDL</name>
<dbReference type="Pfam" id="PF02899">
    <property type="entry name" value="Phage_int_SAM_1"/>
    <property type="match status" value="1"/>
</dbReference>
<evidence type="ECO:0000259" key="3">
    <source>
        <dbReference type="PROSITE" id="PS51900"/>
    </source>
</evidence>
<feature type="domain" description="Core-binding (CB)" evidence="3">
    <location>
        <begin position="1"/>
        <end position="87"/>
    </location>
</feature>
<protein>
    <submittedName>
        <fullName evidence="4">Integrase</fullName>
    </submittedName>
</protein>
<organism evidence="4">
    <name type="scientific">Lactobacillus delbrueckii subsp. lactis</name>
    <dbReference type="NCBI Taxonomy" id="29397"/>
    <lineage>
        <taxon>Bacteria</taxon>
        <taxon>Bacillati</taxon>
        <taxon>Bacillota</taxon>
        <taxon>Bacilli</taxon>
        <taxon>Lactobacillales</taxon>
        <taxon>Lactobacillaceae</taxon>
        <taxon>Lactobacillus</taxon>
    </lineage>
</organism>
<dbReference type="SUPFAM" id="SSF56349">
    <property type="entry name" value="DNA breaking-rejoining enzymes"/>
    <property type="match status" value="1"/>
</dbReference>
<dbReference type="PROSITE" id="PS51900">
    <property type="entry name" value="CB"/>
    <property type="match status" value="1"/>
</dbReference>
<dbReference type="EMBL" id="CP031023">
    <property type="protein sequence ID" value="AZA16057.1"/>
    <property type="molecule type" value="Genomic_DNA"/>
</dbReference>
<dbReference type="InterPro" id="IPR010998">
    <property type="entry name" value="Integrase_recombinase_N"/>
</dbReference>
<evidence type="ECO:0000256" key="1">
    <source>
        <dbReference type="ARBA" id="ARBA00023125"/>
    </source>
</evidence>
<keyword evidence="1 2" id="KW-0238">DNA-binding</keyword>
<gene>
    <name evidence="4" type="ORF">DQL93_05515</name>
</gene>
<dbReference type="InterPro" id="IPR004107">
    <property type="entry name" value="Integrase_SAM-like_N"/>
</dbReference>
<reference evidence="4" key="1">
    <citation type="submission" date="2018-07" db="EMBL/GenBank/DDBJ databases">
        <authorList>
            <person name="Somerville V."/>
        </authorList>
    </citation>
    <scope>NUCLEOTIDE SEQUENCE</scope>
    <source>
        <strain evidence="4">NWC_2_2</strain>
    </source>
</reference>
<accession>A0A3G6JDI0</accession>
<dbReference type="InterPro" id="IPR044068">
    <property type="entry name" value="CB"/>
</dbReference>
<evidence type="ECO:0000313" key="4">
    <source>
        <dbReference type="EMBL" id="AZA16057.1"/>
    </source>
</evidence>
<proteinExistence type="predicted"/>
<dbReference type="Gene3D" id="1.10.150.130">
    <property type="match status" value="1"/>
</dbReference>
<sequence>MYPHQEGFENWCRGPQRLSPKSIENADYCLDHFFTYAEVNFPSSDVNEITASNVRDYLQQLATKENLQVTTVNKYVSYIKKYFYYLALAGITPSYRLLDLKGYSFERRKTYVIDWPEHLPALIPYVKQPVTLWLLQLFALGYQAKELLGIRYSEVKDNWGEMTDYLTGTLSFEKDPDPYIFASRSGEPYASTNNIMQLVKTDKGLLSPMPITLTNLRLSYVYSLISQQKYSDKELLEIFRCPPKRLAYYQYNAAQCNLIPFSEEMLKKAGPNAAPARK</sequence>
<dbReference type="AlphaFoldDB" id="A0A3G6JDI0"/>
<dbReference type="InterPro" id="IPR011010">
    <property type="entry name" value="DNA_brk_join_enz"/>
</dbReference>
<dbReference type="GO" id="GO:0003677">
    <property type="term" value="F:DNA binding"/>
    <property type="evidence" value="ECO:0007669"/>
    <property type="project" value="UniProtKB-UniRule"/>
</dbReference>